<dbReference type="SUPFAM" id="SSF57701">
    <property type="entry name" value="Zn2/Cys6 DNA-binding domain"/>
    <property type="match status" value="1"/>
</dbReference>
<dbReference type="GO" id="GO:0001228">
    <property type="term" value="F:DNA-binding transcription activator activity, RNA polymerase II-specific"/>
    <property type="evidence" value="ECO:0007669"/>
    <property type="project" value="TreeGrafter"/>
</dbReference>
<dbReference type="GO" id="GO:0000978">
    <property type="term" value="F:RNA polymerase II cis-regulatory region sequence-specific DNA binding"/>
    <property type="evidence" value="ECO:0007669"/>
    <property type="project" value="TreeGrafter"/>
</dbReference>
<accession>A0AAD9HGC6</accession>
<keyword evidence="6" id="KW-0539">Nucleus</keyword>
<protein>
    <submittedName>
        <fullName evidence="9">Fungal-specific transcription factor domain-containing protein</fullName>
    </submittedName>
</protein>
<evidence type="ECO:0000256" key="6">
    <source>
        <dbReference type="ARBA" id="ARBA00023242"/>
    </source>
</evidence>
<dbReference type="CDD" id="cd00067">
    <property type="entry name" value="GAL4"/>
    <property type="match status" value="1"/>
</dbReference>
<dbReference type="InterPro" id="IPR007219">
    <property type="entry name" value="XnlR_reg_dom"/>
</dbReference>
<name>A0AAD9HGC6_9PEZI</name>
<dbReference type="PROSITE" id="PS00463">
    <property type="entry name" value="ZN2_CY6_FUNGAL_1"/>
    <property type="match status" value="1"/>
</dbReference>
<comment type="caution">
    <text evidence="9">The sequence shown here is derived from an EMBL/GenBank/DDBJ whole genome shotgun (WGS) entry which is preliminary data.</text>
</comment>
<dbReference type="GO" id="GO:0006351">
    <property type="term" value="P:DNA-templated transcription"/>
    <property type="evidence" value="ECO:0007669"/>
    <property type="project" value="InterPro"/>
</dbReference>
<dbReference type="Gene3D" id="4.10.240.10">
    <property type="entry name" value="Zn(2)-C6 fungal-type DNA-binding domain"/>
    <property type="match status" value="1"/>
</dbReference>
<dbReference type="Pfam" id="PF04082">
    <property type="entry name" value="Fungal_trans"/>
    <property type="match status" value="1"/>
</dbReference>
<feature type="compositionally biased region" description="Pro residues" evidence="7">
    <location>
        <begin position="1"/>
        <end position="12"/>
    </location>
</feature>
<dbReference type="EMBL" id="MU842879">
    <property type="protein sequence ID" value="KAK2028373.1"/>
    <property type="molecule type" value="Genomic_DNA"/>
</dbReference>
<proteinExistence type="predicted"/>
<sequence length="859" mass="94771">MDPLRSPDPPPAARKKRRRPALACEQCRRRKVRCDRNLPCNTCVRTKHALCTYVSQTNPAARPPSSPDTASYTTTGRVASAHNSLTDPALSAFQPLPPPRHSAPSTTTARNDLPVRKRASGPDKSPVHGANVSEAGLGIPDPILPTTQSLPGLKDPESSALRLILETAEGTPLFAPTPIAVEQPVPSDYAKWRSANPARVSAGASVRADSASTPGSCPSSFSTVNSLMERVKQLEQQLSDLTVRGGGSSSDEPPRPGPVLREGLKYSRGCVSKTRYFGQSHWMNSTDMLYRLVNVARKIEVEGTSQLYADLEKCKKLARVIKARRVPDFSATSIGKDMPSKELADVLIDKYLGTFESVHRIVHIPTFRADYEQYWQNPSEASESFVVLLQLCMGIGATFYDERFTLRVLASKWFWEGMFWLITPCEKSKMTITGLQIRCLMHVLRQTANIGCDLSWIGAGALVRTAMYMGLHREPNAIGKMTPFRAEMRRRLWVTILEIALQTSIDSGGPPLISEHDFDTELPANIDDEQLVEEGGESAAYPVPRGAKTHTQMTVPLALFGTFAARLAAVRRANDFRSDTVYEETLRHSNALSSALQRMMRQLQSHGSSVTAFQLRYAQVTTYRLFFALHQPIIPMALRNPMYYFSRMVIFDAAMRLCEAAFLGPDKSGSGGPAGPSTPSEVDYDRLVVNSAGTFRIATLQSIMVVGLELCNLKEDAVGGGPSMPFFGSEAQLRGILDMVHGWFRRRLLSGETNVKGHVLGALLNAHIHGLENGFDDESFEEYFKTSCQERVTESYELLRELAGDGAPEEGTDIPSVHDLDMDFDYGVDVLGDWDWGSMDNDGLIANMNFTTFPDMLFS</sequence>
<keyword evidence="2" id="KW-0862">Zinc</keyword>
<feature type="domain" description="Zn(2)-C6 fungal-type" evidence="8">
    <location>
        <begin position="23"/>
        <end position="53"/>
    </location>
</feature>
<dbReference type="PROSITE" id="PS50048">
    <property type="entry name" value="ZN2_CY6_FUNGAL_2"/>
    <property type="match status" value="1"/>
</dbReference>
<dbReference type="Pfam" id="PF00172">
    <property type="entry name" value="Zn_clus"/>
    <property type="match status" value="1"/>
</dbReference>
<dbReference type="InterPro" id="IPR001138">
    <property type="entry name" value="Zn2Cys6_DnaBD"/>
</dbReference>
<evidence type="ECO:0000256" key="1">
    <source>
        <dbReference type="ARBA" id="ARBA00022723"/>
    </source>
</evidence>
<evidence type="ECO:0000256" key="3">
    <source>
        <dbReference type="ARBA" id="ARBA00023015"/>
    </source>
</evidence>
<dbReference type="GO" id="GO:0008270">
    <property type="term" value="F:zinc ion binding"/>
    <property type="evidence" value="ECO:0007669"/>
    <property type="project" value="InterPro"/>
</dbReference>
<keyword evidence="10" id="KW-1185">Reference proteome</keyword>
<keyword evidence="5" id="KW-0804">Transcription</keyword>
<keyword evidence="1" id="KW-0479">Metal-binding</keyword>
<dbReference type="InterPro" id="IPR051430">
    <property type="entry name" value="Fungal_TF_Env_Response"/>
</dbReference>
<dbReference type="PANTHER" id="PTHR31944">
    <property type="entry name" value="HEME-RESPONSIVE ZINC FINGER TRANSCRIPTION FACTOR HAP1"/>
    <property type="match status" value="1"/>
</dbReference>
<evidence type="ECO:0000256" key="5">
    <source>
        <dbReference type="ARBA" id="ARBA00023163"/>
    </source>
</evidence>
<organism evidence="9 10">
    <name type="scientific">Colletotrichum zoysiae</name>
    <dbReference type="NCBI Taxonomy" id="1216348"/>
    <lineage>
        <taxon>Eukaryota</taxon>
        <taxon>Fungi</taxon>
        <taxon>Dikarya</taxon>
        <taxon>Ascomycota</taxon>
        <taxon>Pezizomycotina</taxon>
        <taxon>Sordariomycetes</taxon>
        <taxon>Hypocreomycetidae</taxon>
        <taxon>Glomerellales</taxon>
        <taxon>Glomerellaceae</taxon>
        <taxon>Colletotrichum</taxon>
        <taxon>Colletotrichum graminicola species complex</taxon>
    </lineage>
</organism>
<dbReference type="InterPro" id="IPR036864">
    <property type="entry name" value="Zn2-C6_fun-type_DNA-bd_sf"/>
</dbReference>
<dbReference type="PANTHER" id="PTHR31944:SF131">
    <property type="entry name" value="HEME-RESPONSIVE ZINC FINGER TRANSCRIPTION FACTOR HAP1"/>
    <property type="match status" value="1"/>
</dbReference>
<feature type="compositionally biased region" description="Polar residues" evidence="7">
    <location>
        <begin position="67"/>
        <end position="76"/>
    </location>
</feature>
<feature type="region of interest" description="Disordered" evidence="7">
    <location>
        <begin position="242"/>
        <end position="263"/>
    </location>
</feature>
<dbReference type="AlphaFoldDB" id="A0AAD9HGC6"/>
<dbReference type="SMART" id="SM00066">
    <property type="entry name" value="GAL4"/>
    <property type="match status" value="1"/>
</dbReference>
<dbReference type="CDD" id="cd12148">
    <property type="entry name" value="fungal_TF_MHR"/>
    <property type="match status" value="1"/>
</dbReference>
<feature type="region of interest" description="Disordered" evidence="7">
    <location>
        <begin position="1"/>
        <end position="20"/>
    </location>
</feature>
<feature type="region of interest" description="Disordered" evidence="7">
    <location>
        <begin position="57"/>
        <end position="76"/>
    </location>
</feature>
<evidence type="ECO:0000313" key="9">
    <source>
        <dbReference type="EMBL" id="KAK2028373.1"/>
    </source>
</evidence>
<dbReference type="SMART" id="SM00906">
    <property type="entry name" value="Fungal_trans"/>
    <property type="match status" value="1"/>
</dbReference>
<evidence type="ECO:0000256" key="2">
    <source>
        <dbReference type="ARBA" id="ARBA00022833"/>
    </source>
</evidence>
<evidence type="ECO:0000259" key="8">
    <source>
        <dbReference type="PROSITE" id="PS50048"/>
    </source>
</evidence>
<gene>
    <name evidence="9" type="ORF">LX32DRAFT_640064</name>
</gene>
<evidence type="ECO:0000256" key="4">
    <source>
        <dbReference type="ARBA" id="ARBA00023125"/>
    </source>
</evidence>
<evidence type="ECO:0000313" key="10">
    <source>
        <dbReference type="Proteomes" id="UP001232148"/>
    </source>
</evidence>
<feature type="region of interest" description="Disordered" evidence="7">
    <location>
        <begin position="88"/>
        <end position="129"/>
    </location>
</feature>
<keyword evidence="3" id="KW-0805">Transcription regulation</keyword>
<evidence type="ECO:0000256" key="7">
    <source>
        <dbReference type="SAM" id="MobiDB-lite"/>
    </source>
</evidence>
<dbReference type="GO" id="GO:0005634">
    <property type="term" value="C:nucleus"/>
    <property type="evidence" value="ECO:0007669"/>
    <property type="project" value="TreeGrafter"/>
</dbReference>
<dbReference type="Proteomes" id="UP001232148">
    <property type="component" value="Unassembled WGS sequence"/>
</dbReference>
<keyword evidence="4" id="KW-0238">DNA-binding</keyword>
<reference evidence="9" key="1">
    <citation type="submission" date="2021-06" db="EMBL/GenBank/DDBJ databases">
        <title>Comparative genomics, transcriptomics and evolutionary studies reveal genomic signatures of adaptation to plant cell wall in hemibiotrophic fungi.</title>
        <authorList>
            <consortium name="DOE Joint Genome Institute"/>
            <person name="Baroncelli R."/>
            <person name="Diaz J.F."/>
            <person name="Benocci T."/>
            <person name="Peng M."/>
            <person name="Battaglia E."/>
            <person name="Haridas S."/>
            <person name="Andreopoulos W."/>
            <person name="Labutti K."/>
            <person name="Pangilinan J."/>
            <person name="Floch G.L."/>
            <person name="Makela M.R."/>
            <person name="Henrissat B."/>
            <person name="Grigoriev I.V."/>
            <person name="Crouch J.A."/>
            <person name="De Vries R.P."/>
            <person name="Sukno S.A."/>
            <person name="Thon M.R."/>
        </authorList>
    </citation>
    <scope>NUCLEOTIDE SEQUENCE</scope>
    <source>
        <strain evidence="9">MAFF235873</strain>
    </source>
</reference>